<evidence type="ECO:0000256" key="3">
    <source>
        <dbReference type="ARBA" id="ARBA00022692"/>
    </source>
</evidence>
<name>A0A173LR11_9ACTN</name>
<evidence type="ECO:0000256" key="5">
    <source>
        <dbReference type="ARBA" id="ARBA00023136"/>
    </source>
</evidence>
<evidence type="ECO:0000256" key="1">
    <source>
        <dbReference type="ARBA" id="ARBA00004141"/>
    </source>
</evidence>
<proteinExistence type="inferred from homology"/>
<dbReference type="GO" id="GO:0005886">
    <property type="term" value="C:plasma membrane"/>
    <property type="evidence" value="ECO:0007669"/>
    <property type="project" value="UniProtKB-SubCell"/>
</dbReference>
<feature type="transmembrane region" description="Helical" evidence="6">
    <location>
        <begin position="192"/>
        <end position="210"/>
    </location>
</feature>
<comment type="subcellular location">
    <subcellularLocation>
        <location evidence="6">Cell membrane</location>
        <topology evidence="6">Multi-pass membrane protein</topology>
    </subcellularLocation>
    <subcellularLocation>
        <location evidence="1">Membrane</location>
        <topology evidence="1">Multi-pass membrane protein</topology>
    </subcellularLocation>
</comment>
<dbReference type="Proteomes" id="UP000186104">
    <property type="component" value="Chromosome"/>
</dbReference>
<keyword evidence="4 6" id="KW-1133">Transmembrane helix</keyword>
<feature type="compositionally biased region" description="Basic and acidic residues" evidence="7">
    <location>
        <begin position="304"/>
        <end position="316"/>
    </location>
</feature>
<dbReference type="InterPro" id="IPR051598">
    <property type="entry name" value="TSUP/Inactive_protease-like"/>
</dbReference>
<keyword evidence="5 6" id="KW-0472">Membrane</keyword>
<keyword evidence="6" id="KW-1003">Cell membrane</keyword>
<feature type="transmembrane region" description="Helical" evidence="6">
    <location>
        <begin position="152"/>
        <end position="180"/>
    </location>
</feature>
<dbReference type="STRING" id="499555.BJL86_2582"/>
<feature type="transmembrane region" description="Helical" evidence="6">
    <location>
        <begin position="248"/>
        <end position="277"/>
    </location>
</feature>
<sequence length="323" mass="33196">MAEFLASQAPILMLVSLGIGVVIGLTGMGGGALMTPALVLLGIPPTVAVANDLVVNAANKIVGGAVHFKRGKPNLTIAMWLVIGSVPTAYFGAWLVHAIGADDIQGLLKHAIGVTLLVASSAYVLRAFLGLIGKISSGTDENPPVRIVPTLLVGLVGGLMVGVTSVGSGTLIMMCIMLLYPTLAPLRLVGTDLVQAVPLVIAAAVGHLMVSGVDWSLVWPLLIGGTIGTFIGSRLAPWMPSGIIRRSIAIVLALTGIAMLGAPPVLLAFLAAGAVLLGPAAWGWVRHATGHEAFPIAHHRHDKKAADARPVERADGPDPDFVI</sequence>
<comment type="similarity">
    <text evidence="2 6">Belongs to the 4-toluene sulfonate uptake permease (TSUP) (TC 2.A.102) family.</text>
</comment>
<dbReference type="PANTHER" id="PTHR43701">
    <property type="entry name" value="MEMBRANE TRANSPORTER PROTEIN MJ0441-RELATED"/>
    <property type="match status" value="1"/>
</dbReference>
<evidence type="ECO:0000256" key="6">
    <source>
        <dbReference type="RuleBase" id="RU363041"/>
    </source>
</evidence>
<keyword evidence="9" id="KW-1185">Reference proteome</keyword>
<dbReference type="InterPro" id="IPR002781">
    <property type="entry name" value="TM_pro_TauE-like"/>
</dbReference>
<dbReference type="OrthoDB" id="5189995at2"/>
<dbReference type="AlphaFoldDB" id="A0A173LR11"/>
<evidence type="ECO:0000256" key="7">
    <source>
        <dbReference type="SAM" id="MobiDB-lite"/>
    </source>
</evidence>
<feature type="transmembrane region" description="Helical" evidence="6">
    <location>
        <begin position="77"/>
        <end position="99"/>
    </location>
</feature>
<protein>
    <recommendedName>
        <fullName evidence="6">Probable membrane transporter protein</fullName>
    </recommendedName>
</protein>
<feature type="region of interest" description="Disordered" evidence="7">
    <location>
        <begin position="300"/>
        <end position="323"/>
    </location>
</feature>
<evidence type="ECO:0000313" key="8">
    <source>
        <dbReference type="EMBL" id="ANI93342.1"/>
    </source>
</evidence>
<dbReference type="KEGG" id="dtm:BJL86_2582"/>
<reference evidence="8 9" key="1">
    <citation type="submission" date="2016-06" db="EMBL/GenBank/DDBJ databases">
        <title>Complete genome sequence of a saline-alkali tolerant type strain Dietzia timorensis ID05-A0528T.</title>
        <authorList>
            <person name="Wu X."/>
        </authorList>
    </citation>
    <scope>NUCLEOTIDE SEQUENCE [LARGE SCALE GENOMIC DNA]</scope>
    <source>
        <strain evidence="8 9">ID05-A0528</strain>
    </source>
</reference>
<keyword evidence="3 6" id="KW-0812">Transmembrane</keyword>
<dbReference type="EMBL" id="CP015961">
    <property type="protein sequence ID" value="ANI93342.1"/>
    <property type="molecule type" value="Genomic_DNA"/>
</dbReference>
<feature type="transmembrane region" description="Helical" evidence="6">
    <location>
        <begin position="12"/>
        <end position="34"/>
    </location>
</feature>
<dbReference type="PANTHER" id="PTHR43701:SF2">
    <property type="entry name" value="MEMBRANE TRANSPORTER PROTEIN YJNA-RELATED"/>
    <property type="match status" value="1"/>
</dbReference>
<accession>A0A173LR11</accession>
<feature type="transmembrane region" description="Helical" evidence="6">
    <location>
        <begin position="111"/>
        <end position="132"/>
    </location>
</feature>
<evidence type="ECO:0000256" key="2">
    <source>
        <dbReference type="ARBA" id="ARBA00009142"/>
    </source>
</evidence>
<organism evidence="8 9">
    <name type="scientific">Dietzia timorensis</name>
    <dbReference type="NCBI Taxonomy" id="499555"/>
    <lineage>
        <taxon>Bacteria</taxon>
        <taxon>Bacillati</taxon>
        <taxon>Actinomycetota</taxon>
        <taxon>Actinomycetes</taxon>
        <taxon>Mycobacteriales</taxon>
        <taxon>Dietziaceae</taxon>
        <taxon>Dietzia</taxon>
    </lineage>
</organism>
<gene>
    <name evidence="8" type="ORF">BJL86_2582</name>
</gene>
<dbReference type="RefSeq" id="WP_075845007.1">
    <property type="nucleotide sequence ID" value="NZ_CP015961.1"/>
</dbReference>
<evidence type="ECO:0000256" key="4">
    <source>
        <dbReference type="ARBA" id="ARBA00022989"/>
    </source>
</evidence>
<dbReference type="Pfam" id="PF01925">
    <property type="entry name" value="TauE"/>
    <property type="match status" value="1"/>
</dbReference>
<evidence type="ECO:0000313" key="9">
    <source>
        <dbReference type="Proteomes" id="UP000186104"/>
    </source>
</evidence>
<feature type="transmembrane region" description="Helical" evidence="6">
    <location>
        <begin position="216"/>
        <end position="236"/>
    </location>
</feature>